<keyword evidence="5" id="KW-1185">Reference proteome</keyword>
<feature type="domain" description="Thiopeptide-type bacteriocin biosynthesis" evidence="3">
    <location>
        <begin position="618"/>
        <end position="865"/>
    </location>
</feature>
<dbReference type="EMBL" id="BONE01000022">
    <property type="protein sequence ID" value="GIF73574.1"/>
    <property type="molecule type" value="Genomic_DNA"/>
</dbReference>
<reference evidence="4 5" key="1">
    <citation type="submission" date="2021-01" db="EMBL/GenBank/DDBJ databases">
        <title>Whole genome shotgun sequence of Asanoa siamensis NBRC 107932.</title>
        <authorList>
            <person name="Komaki H."/>
            <person name="Tamura T."/>
        </authorList>
    </citation>
    <scope>NUCLEOTIDE SEQUENCE [LARGE SCALE GENOMIC DNA]</scope>
    <source>
        <strain evidence="4 5">NBRC 107932</strain>
    </source>
</reference>
<accession>A0ABQ4CQL7</accession>
<name>A0ABQ4CQL7_9ACTN</name>
<proteinExistence type="predicted"/>
<feature type="compositionally biased region" description="Basic and acidic residues" evidence="1">
    <location>
        <begin position="251"/>
        <end position="264"/>
    </location>
</feature>
<dbReference type="InterPro" id="IPR006827">
    <property type="entry name" value="Lant_deHydtase_N"/>
</dbReference>
<evidence type="ECO:0000256" key="1">
    <source>
        <dbReference type="SAM" id="MobiDB-lite"/>
    </source>
</evidence>
<evidence type="ECO:0000259" key="3">
    <source>
        <dbReference type="Pfam" id="PF14028"/>
    </source>
</evidence>
<dbReference type="InterPro" id="IPR023809">
    <property type="entry name" value="Thiopep_bacteriocin_synth_dom"/>
</dbReference>
<dbReference type="Proteomes" id="UP000604117">
    <property type="component" value="Unassembled WGS sequence"/>
</dbReference>
<dbReference type="Pfam" id="PF14028">
    <property type="entry name" value="Lant_dehydr_C"/>
    <property type="match status" value="1"/>
</dbReference>
<evidence type="ECO:0000313" key="4">
    <source>
        <dbReference type="EMBL" id="GIF73574.1"/>
    </source>
</evidence>
<dbReference type="Pfam" id="PF04738">
    <property type="entry name" value="Lant_dehydr_N"/>
    <property type="match status" value="1"/>
</dbReference>
<organism evidence="4 5">
    <name type="scientific">Asanoa siamensis</name>
    <dbReference type="NCBI Taxonomy" id="926357"/>
    <lineage>
        <taxon>Bacteria</taxon>
        <taxon>Bacillati</taxon>
        <taxon>Actinomycetota</taxon>
        <taxon>Actinomycetes</taxon>
        <taxon>Micromonosporales</taxon>
        <taxon>Micromonosporaceae</taxon>
        <taxon>Asanoa</taxon>
    </lineage>
</organism>
<comment type="caution">
    <text evidence="4">The sequence shown here is derived from an EMBL/GenBank/DDBJ whole genome shotgun (WGS) entry which is preliminary data.</text>
</comment>
<evidence type="ECO:0000313" key="5">
    <source>
        <dbReference type="Proteomes" id="UP000604117"/>
    </source>
</evidence>
<sequence length="878" mass="98068">MEREPAVRRHLRVVTNDLCFIRADRVVLPYLSGTSSDEPAHTYRELSIRLIPPVRLVLDLAATPLAYRDLVRKLGEEFPNATEQAIEAMTGQLVEREILLTDLRPPLTTTDPLGYLIDRLRGTDLPQLEIMRQTADRLAHYAAQPLGEGSAAWHAAVDAMRAVHPSDKPPIQVDLRFDADVTLPQAVAVETARAAEVLWRLSSTQPAPPHLRQYHAAFIERYGTDRLVPVLELLDPERGLGVPSGYNAPPGDRRSDPDERAERRPWEDGLAALAERALLDGANEVVLDDELVDMLTAGAPSLPPSPDTMELAVQVLAQSQAALDRDDFRLVVAPSASSTFAGSVFGRFAYLFADAGYAIGPAVASPDRDALTAQLLFSPRHPRSANVLRVPRVCDHILAVGTFAERADPSVLGITDLAVGADAHRLILVSRRDGREVVPVSPHMLNVDSSTGNAVRLIREIGMSRYRNNFTWSWGDIRALPRLPRVRYRSTILEPATWRVGGALRDREKPWPEWRTELAAWRDRWQVPDRVHATVMDNRLELNLTVPLHQQLLREELGRRPETFVQEAIATYADNGWLNGYANEVVVPLTRIDGRVASAKVRRRPCASRRPHLPGGEWLYAKLYSSSARHDELLADYVSLLAGQRPSAVDRWHFVRYADPDPHLRLRFHGPSTVLHEQLLPRLHDWAATLCDAGLASRMILDAYDPEVERYGGPAAIAAAERAFAADSEAVLTQLRLDDDDWPTDLLAAANYVDLLSSFGRADWCDWLLGDPRDEHHQAFQKVRRQALRLIDPFDNWQHLSSSDKGKQVLDAWRRRRPAIAEYGAAVRHLDIADSIMASLLHMHHNRLAGADRSAEARSMAIARGAVRAHLDRAKARS</sequence>
<dbReference type="NCBIfam" id="TIGR03891">
    <property type="entry name" value="thiopep_ocin"/>
    <property type="match status" value="1"/>
</dbReference>
<gene>
    <name evidence="4" type="ORF">Asi02nite_30920</name>
</gene>
<evidence type="ECO:0000259" key="2">
    <source>
        <dbReference type="Pfam" id="PF04738"/>
    </source>
</evidence>
<feature type="region of interest" description="Disordered" evidence="1">
    <location>
        <begin position="239"/>
        <end position="264"/>
    </location>
</feature>
<protein>
    <submittedName>
        <fullName evidence="4">Lantibiotic dehydratase</fullName>
    </submittedName>
</protein>
<feature type="domain" description="Lantibiotic dehydratase N-terminal" evidence="2">
    <location>
        <begin position="2"/>
        <end position="553"/>
    </location>
</feature>